<dbReference type="Gene3D" id="3.30.420.10">
    <property type="entry name" value="Ribonuclease H-like superfamily/Ribonuclease H"/>
    <property type="match status" value="1"/>
</dbReference>
<dbReference type="RefSeq" id="WP_193779170.1">
    <property type="nucleotide sequence ID" value="NZ_JADDOJ010000008.1"/>
</dbReference>
<dbReference type="Pfam" id="PF10108">
    <property type="entry name" value="DNA_pol_B_exo2"/>
    <property type="match status" value="1"/>
</dbReference>
<feature type="domain" description="Predicted 3'-5' exonuclease PolB-like" evidence="1">
    <location>
        <begin position="48"/>
        <end position="264"/>
    </location>
</feature>
<name>A0ABR9SBA1_9BURK</name>
<keyword evidence="3" id="KW-1185">Reference proteome</keyword>
<proteinExistence type="predicted"/>
<reference evidence="2 3" key="1">
    <citation type="submission" date="2020-10" db="EMBL/GenBank/DDBJ databases">
        <title>Draft genome of Ramlibacter aquaticus LMG 30558.</title>
        <authorList>
            <person name="Props R."/>
        </authorList>
    </citation>
    <scope>NUCLEOTIDE SEQUENCE [LARGE SCALE GENOMIC DNA]</scope>
    <source>
        <strain evidence="2 3">LMG 30558</strain>
    </source>
</reference>
<evidence type="ECO:0000313" key="3">
    <source>
        <dbReference type="Proteomes" id="UP000715965"/>
    </source>
</evidence>
<keyword evidence="2" id="KW-0378">Hydrolase</keyword>
<keyword evidence="2" id="KW-0269">Exonuclease</keyword>
<gene>
    <name evidence="2" type="ORF">IM725_03420</name>
</gene>
<dbReference type="InterPro" id="IPR012337">
    <property type="entry name" value="RNaseH-like_sf"/>
</dbReference>
<evidence type="ECO:0000313" key="2">
    <source>
        <dbReference type="EMBL" id="MBE7939621.1"/>
    </source>
</evidence>
<dbReference type="SUPFAM" id="SSF53098">
    <property type="entry name" value="Ribonuclease H-like"/>
    <property type="match status" value="1"/>
</dbReference>
<dbReference type="CDD" id="cd05782">
    <property type="entry name" value="DNA_polB_like1_exo"/>
    <property type="match status" value="1"/>
</dbReference>
<comment type="caution">
    <text evidence="2">The sequence shown here is derived from an EMBL/GenBank/DDBJ whole genome shotgun (WGS) entry which is preliminary data.</text>
</comment>
<protein>
    <submittedName>
        <fullName evidence="2">3'-5' exonuclease</fullName>
    </submittedName>
</protein>
<sequence length="265" mass="30195">MPWPVLVFDIESIPDIAGLRALRGAPSDLPDDQVYAAWKAEREAEGRSDFMPLHLQRILVISCVFRNAEGLRVHSFVDRDGKSEGKVVQTFFNAIEKHVPQLVSWNGGGFDLPVLHYRGLVHGVVADRYWCLGEEGGSGDREFKYNNYISRYHMRHLDLMDLLAMYQPKNNAPLDAMAKLCGFPGKLGMDGSKVYEAFLAGQTEEIRRYCETDVMNTYLVYCRFQKMRGGFTEAEYEQEVGFVRSTLGELAPNEPHWQEYLAAWA</sequence>
<dbReference type="GO" id="GO:0004527">
    <property type="term" value="F:exonuclease activity"/>
    <property type="evidence" value="ECO:0007669"/>
    <property type="project" value="UniProtKB-KW"/>
</dbReference>
<dbReference type="InterPro" id="IPR036397">
    <property type="entry name" value="RNaseH_sf"/>
</dbReference>
<keyword evidence="2" id="KW-0540">Nuclease</keyword>
<dbReference type="InterPro" id="IPR019288">
    <property type="entry name" value="3'-5'_exonuclease_PolB-like"/>
</dbReference>
<organism evidence="2 3">
    <name type="scientific">Ramlibacter aquaticus</name>
    <dbReference type="NCBI Taxonomy" id="2780094"/>
    <lineage>
        <taxon>Bacteria</taxon>
        <taxon>Pseudomonadati</taxon>
        <taxon>Pseudomonadota</taxon>
        <taxon>Betaproteobacteria</taxon>
        <taxon>Burkholderiales</taxon>
        <taxon>Comamonadaceae</taxon>
        <taxon>Ramlibacter</taxon>
    </lineage>
</organism>
<accession>A0ABR9SBA1</accession>
<dbReference type="Proteomes" id="UP000715965">
    <property type="component" value="Unassembled WGS sequence"/>
</dbReference>
<dbReference type="EMBL" id="JADDOJ010000008">
    <property type="protein sequence ID" value="MBE7939621.1"/>
    <property type="molecule type" value="Genomic_DNA"/>
</dbReference>
<evidence type="ECO:0000259" key="1">
    <source>
        <dbReference type="Pfam" id="PF10108"/>
    </source>
</evidence>